<comment type="caution">
    <text evidence="1">The sequence shown here is derived from an EMBL/GenBank/DDBJ whole genome shotgun (WGS) entry which is preliminary data.</text>
</comment>
<keyword evidence="2" id="KW-1185">Reference proteome</keyword>
<evidence type="ECO:0000313" key="1">
    <source>
        <dbReference type="EMBL" id="OLL23459.1"/>
    </source>
</evidence>
<dbReference type="EMBL" id="LXFE01001575">
    <property type="protein sequence ID" value="OLL23459.1"/>
    <property type="molecule type" value="Genomic_DNA"/>
</dbReference>
<protein>
    <submittedName>
        <fullName evidence="1">Uncharacterized protein</fullName>
    </submittedName>
</protein>
<dbReference type="Proteomes" id="UP000186594">
    <property type="component" value="Unassembled WGS sequence"/>
</dbReference>
<sequence length="85" mass="9378">MFSTLLIILGSVTALPMLAQQAHHQPDTLESSSMYDSYFDTTLDPPSTVPKVNPLGLYTNKDFFEEPSDSTQAIPIVITIQVGQY</sequence>
<name>A0A1U7LLE0_NEOID</name>
<proteinExistence type="predicted"/>
<organism evidence="1 2">
    <name type="scientific">Neolecta irregularis (strain DAH-3)</name>
    <dbReference type="NCBI Taxonomy" id="1198029"/>
    <lineage>
        <taxon>Eukaryota</taxon>
        <taxon>Fungi</taxon>
        <taxon>Dikarya</taxon>
        <taxon>Ascomycota</taxon>
        <taxon>Taphrinomycotina</taxon>
        <taxon>Neolectales</taxon>
        <taxon>Neolectaceae</taxon>
        <taxon>Neolecta</taxon>
    </lineage>
</organism>
<evidence type="ECO:0000313" key="2">
    <source>
        <dbReference type="Proteomes" id="UP000186594"/>
    </source>
</evidence>
<dbReference type="AlphaFoldDB" id="A0A1U7LLE0"/>
<gene>
    <name evidence="1" type="ORF">NEOLI_001968</name>
</gene>
<accession>A0A1U7LLE0</accession>
<reference evidence="1 2" key="1">
    <citation type="submission" date="2016-04" db="EMBL/GenBank/DDBJ databases">
        <title>Evolutionary innovation and constraint leading to complex multicellularity in the Ascomycota.</title>
        <authorList>
            <person name="Cisse O."/>
            <person name="Nguyen A."/>
            <person name="Hewitt D.A."/>
            <person name="Jedd G."/>
            <person name="Stajich J.E."/>
        </authorList>
    </citation>
    <scope>NUCLEOTIDE SEQUENCE [LARGE SCALE GENOMIC DNA]</scope>
    <source>
        <strain evidence="1 2">DAH-3</strain>
    </source>
</reference>